<reference evidence="2" key="1">
    <citation type="submission" date="2014-12" db="EMBL/GenBank/DDBJ databases">
        <title>Genome Sequence of Valsa Canker Pathogens Uncovers a Specific Adaption of Colonization on Woody Bark.</title>
        <authorList>
            <person name="Yin Z."/>
            <person name="Liu H."/>
            <person name="Gao X."/>
            <person name="Li Z."/>
            <person name="Song N."/>
            <person name="Ke X."/>
            <person name="Dai Q."/>
            <person name="Wu Y."/>
            <person name="Sun Y."/>
            <person name="Xu J.-R."/>
            <person name="Kang Z.K."/>
            <person name="Wang L."/>
            <person name="Huang L."/>
        </authorList>
    </citation>
    <scope>NUCLEOTIDE SEQUENCE [LARGE SCALE GENOMIC DNA]</scope>
    <source>
        <strain evidence="2">SXYL134</strain>
    </source>
</reference>
<accession>A0A194VE36</accession>
<dbReference type="AlphaFoldDB" id="A0A194VE36"/>
<dbReference type="OrthoDB" id="5228714at2759"/>
<evidence type="ECO:0000313" key="1">
    <source>
        <dbReference type="EMBL" id="KUI62257.1"/>
    </source>
</evidence>
<organism evidence="1 2">
    <name type="scientific">Cytospora mali</name>
    <name type="common">Apple Valsa canker fungus</name>
    <name type="synonym">Valsa mali</name>
    <dbReference type="NCBI Taxonomy" id="578113"/>
    <lineage>
        <taxon>Eukaryota</taxon>
        <taxon>Fungi</taxon>
        <taxon>Dikarya</taxon>
        <taxon>Ascomycota</taxon>
        <taxon>Pezizomycotina</taxon>
        <taxon>Sordariomycetes</taxon>
        <taxon>Sordariomycetidae</taxon>
        <taxon>Diaporthales</taxon>
        <taxon>Cytosporaceae</taxon>
        <taxon>Cytospora</taxon>
    </lineage>
</organism>
<dbReference type="EMBL" id="KN714805">
    <property type="protein sequence ID" value="KUI62257.1"/>
    <property type="molecule type" value="Genomic_DNA"/>
</dbReference>
<proteinExistence type="predicted"/>
<protein>
    <submittedName>
        <fullName evidence="1">Uncharacterized protein</fullName>
    </submittedName>
</protein>
<evidence type="ECO:0000313" key="2">
    <source>
        <dbReference type="Proteomes" id="UP000078576"/>
    </source>
</evidence>
<gene>
    <name evidence="1" type="ORF">VP1G_09392</name>
</gene>
<dbReference type="Proteomes" id="UP000078576">
    <property type="component" value="Unassembled WGS sequence"/>
</dbReference>
<name>A0A194VE36_CYTMA</name>
<keyword evidence="2" id="KW-1185">Reference proteome</keyword>
<sequence>MSFGDSRKQLGLATVTIPGQNPFIDHTSTEGLSAYIGRRLASSVPSSDTRVLPPLFSFQVYITYGSTLADAPSPLICDYASRAMAEMNKNDQFEYPIRFDFHFLPGRDVNGIISHYRAEGSVGGRKALIWLLFDPPAEYLQAFPEQREAILGNGVSDDGVLVTSGVSVQQGEWNSLSVRLRTLAESNDRWTELKNQYDEAVLRGRTEW</sequence>